<feature type="compositionally biased region" description="Basic and acidic residues" evidence="3">
    <location>
        <begin position="355"/>
        <end position="365"/>
    </location>
</feature>
<evidence type="ECO:0000256" key="1">
    <source>
        <dbReference type="ARBA" id="ARBA00009085"/>
    </source>
</evidence>
<dbReference type="Gene3D" id="3.10.20.90">
    <property type="entry name" value="Phosphatidylinositol 3-kinase Catalytic Subunit, Chain A, domain 1"/>
    <property type="match status" value="1"/>
</dbReference>
<dbReference type="GO" id="GO:0016579">
    <property type="term" value="P:protein deubiquitination"/>
    <property type="evidence" value="ECO:0007669"/>
    <property type="project" value="InterPro"/>
</dbReference>
<feature type="domain" description="DUSP" evidence="5">
    <location>
        <begin position="81"/>
        <end position="190"/>
    </location>
</feature>
<feature type="region of interest" description="Disordered" evidence="3">
    <location>
        <begin position="345"/>
        <end position="398"/>
    </location>
</feature>
<organism evidence="6 7">
    <name type="scientific">Jaapia argillacea MUCL 33604</name>
    <dbReference type="NCBI Taxonomy" id="933084"/>
    <lineage>
        <taxon>Eukaryota</taxon>
        <taxon>Fungi</taxon>
        <taxon>Dikarya</taxon>
        <taxon>Basidiomycota</taxon>
        <taxon>Agaricomycotina</taxon>
        <taxon>Agaricomycetes</taxon>
        <taxon>Agaricomycetidae</taxon>
        <taxon>Jaapiales</taxon>
        <taxon>Jaapiaceae</taxon>
        <taxon>Jaapia</taxon>
    </lineage>
</organism>
<dbReference type="OrthoDB" id="289038at2759"/>
<dbReference type="Proteomes" id="UP000027265">
    <property type="component" value="Unassembled WGS sequence"/>
</dbReference>
<dbReference type="SUPFAM" id="SSF54236">
    <property type="entry name" value="Ubiquitin-like"/>
    <property type="match status" value="1"/>
</dbReference>
<feature type="compositionally biased region" description="Polar residues" evidence="3">
    <location>
        <begin position="375"/>
        <end position="394"/>
    </location>
</feature>
<dbReference type="CDD" id="cd01795">
    <property type="entry name" value="Ubl_USP48"/>
    <property type="match status" value="1"/>
</dbReference>
<dbReference type="AlphaFoldDB" id="A0A067Q223"/>
<gene>
    <name evidence="6" type="ORF">JAAARDRAFT_204773</name>
</gene>
<dbReference type="InterPro" id="IPR000626">
    <property type="entry name" value="Ubiquitin-like_dom"/>
</dbReference>
<evidence type="ECO:0000313" key="6">
    <source>
        <dbReference type="EMBL" id="KDQ60999.1"/>
    </source>
</evidence>
<dbReference type="InterPro" id="IPR044743">
    <property type="entry name" value="Ubl_USP48"/>
</dbReference>
<protein>
    <recommendedName>
        <fullName evidence="8">Ubiquitin-like domain-containing protein</fullName>
    </recommendedName>
</protein>
<feature type="coiled-coil region" evidence="2">
    <location>
        <begin position="69"/>
        <end position="96"/>
    </location>
</feature>
<dbReference type="GO" id="GO:0004197">
    <property type="term" value="F:cysteine-type endopeptidase activity"/>
    <property type="evidence" value="ECO:0007669"/>
    <property type="project" value="InterPro"/>
</dbReference>
<dbReference type="GO" id="GO:0004843">
    <property type="term" value="F:cysteine-type deubiquitinase activity"/>
    <property type="evidence" value="ECO:0007669"/>
    <property type="project" value="InterPro"/>
</dbReference>
<evidence type="ECO:0000259" key="5">
    <source>
        <dbReference type="PROSITE" id="PS51283"/>
    </source>
</evidence>
<keyword evidence="7" id="KW-1185">Reference proteome</keyword>
<accession>A0A067Q223</accession>
<reference evidence="7" key="1">
    <citation type="journal article" date="2014" name="Proc. Natl. Acad. Sci. U.S.A.">
        <title>Extensive sampling of basidiomycete genomes demonstrates inadequacy of the white-rot/brown-rot paradigm for wood decay fungi.</title>
        <authorList>
            <person name="Riley R."/>
            <person name="Salamov A.A."/>
            <person name="Brown D.W."/>
            <person name="Nagy L.G."/>
            <person name="Floudas D."/>
            <person name="Held B.W."/>
            <person name="Levasseur A."/>
            <person name="Lombard V."/>
            <person name="Morin E."/>
            <person name="Otillar R."/>
            <person name="Lindquist E.A."/>
            <person name="Sun H."/>
            <person name="LaButti K.M."/>
            <person name="Schmutz J."/>
            <person name="Jabbour D."/>
            <person name="Luo H."/>
            <person name="Baker S.E."/>
            <person name="Pisabarro A.G."/>
            <person name="Walton J.D."/>
            <person name="Blanchette R.A."/>
            <person name="Henrissat B."/>
            <person name="Martin F."/>
            <person name="Cullen D."/>
            <person name="Hibbett D.S."/>
            <person name="Grigoriev I.V."/>
        </authorList>
    </citation>
    <scope>NUCLEOTIDE SEQUENCE [LARGE SCALE GENOMIC DNA]</scope>
    <source>
        <strain evidence="7">MUCL 33604</strain>
    </source>
</reference>
<name>A0A067Q223_9AGAM</name>
<comment type="similarity">
    <text evidence="1">Belongs to the peptidase C19 family.</text>
</comment>
<dbReference type="HOGENOM" id="CLU_794564_0_0_1"/>
<feature type="domain" description="Ubiquitin-like" evidence="4">
    <location>
        <begin position="268"/>
        <end position="337"/>
    </location>
</feature>
<evidence type="ECO:0000256" key="3">
    <source>
        <dbReference type="SAM" id="MobiDB-lite"/>
    </source>
</evidence>
<dbReference type="InParanoid" id="A0A067Q223"/>
<evidence type="ECO:0000256" key="2">
    <source>
        <dbReference type="SAM" id="Coils"/>
    </source>
</evidence>
<keyword evidence="2" id="KW-0175">Coiled coil</keyword>
<dbReference type="InterPro" id="IPR029071">
    <property type="entry name" value="Ubiquitin-like_domsf"/>
</dbReference>
<evidence type="ECO:0000259" key="4">
    <source>
        <dbReference type="PROSITE" id="PS50053"/>
    </source>
</evidence>
<dbReference type="EMBL" id="KL197713">
    <property type="protein sequence ID" value="KDQ60999.1"/>
    <property type="molecule type" value="Genomic_DNA"/>
</dbReference>
<dbReference type="PROSITE" id="PS50053">
    <property type="entry name" value="UBIQUITIN_2"/>
    <property type="match status" value="1"/>
</dbReference>
<evidence type="ECO:0000313" key="7">
    <source>
        <dbReference type="Proteomes" id="UP000027265"/>
    </source>
</evidence>
<dbReference type="InterPro" id="IPR006615">
    <property type="entry name" value="Pept_C19_DUSP"/>
</dbReference>
<dbReference type="STRING" id="933084.A0A067Q223"/>
<dbReference type="InterPro" id="IPR035927">
    <property type="entry name" value="DUSP-like_sf"/>
</dbReference>
<dbReference type="SUPFAM" id="SSF143791">
    <property type="entry name" value="DUSP-like"/>
    <property type="match status" value="1"/>
</dbReference>
<dbReference type="Pfam" id="PF00240">
    <property type="entry name" value="ubiquitin"/>
    <property type="match status" value="1"/>
</dbReference>
<sequence>MHTFSQPDPPPDAPDYAHHVRCEHDGLSQNFSSRRKISIEAHSLLKMLFPQWETLSTNLQPCIVCDAMVHVSKEDKRELRRKAEEEKAKLKHMHDNALSGNTRLLEDVPCAILPATFIRCWRQWLLRPAEAPRPDRLDNSQFICEHDMLVLDPNTSADFDCNVALVRKTDWDILEHLYSAGPFISLENQSYTDEFGAVRCRFVHEPAVCPDCREKRKANFEEAAVTVRLLGPKDDPSECTLSRDQVKDVKRPSQPAAILGTRGIRQSKRLRQVKVSGERRRVMITKSTTLKDIKLKLQDEFGVPTICQRLFHHSVELQDNSATVMTMGILSNDLLDLREVLEDESNLNSDAEGGNDAKRRRDEGRGFGGTLLAGSATSDDGVSDGLQSRGSTPLNKEAQPCPVCTFDNTLDASICSVCDAQL</sequence>
<dbReference type="PROSITE" id="PS51283">
    <property type="entry name" value="DUSP"/>
    <property type="match status" value="1"/>
</dbReference>
<evidence type="ECO:0008006" key="8">
    <source>
        <dbReference type="Google" id="ProtNLM"/>
    </source>
</evidence>
<proteinExistence type="inferred from homology"/>